<evidence type="ECO:0000259" key="3">
    <source>
        <dbReference type="PROSITE" id="PS51077"/>
    </source>
</evidence>
<evidence type="ECO:0000256" key="2">
    <source>
        <dbReference type="ARBA" id="ARBA00023163"/>
    </source>
</evidence>
<dbReference type="InterPro" id="IPR050707">
    <property type="entry name" value="HTH_MetabolicPath_Reg"/>
</dbReference>
<dbReference type="Gene3D" id="3.30.450.40">
    <property type="match status" value="1"/>
</dbReference>
<keyword evidence="1" id="KW-0805">Transcription regulation</keyword>
<protein>
    <submittedName>
        <fullName evidence="4">Helix-turn-helix domain-containing protein</fullName>
    </submittedName>
</protein>
<dbReference type="InterPro" id="IPR036388">
    <property type="entry name" value="WH-like_DNA-bd_sf"/>
</dbReference>
<dbReference type="SUPFAM" id="SSF46785">
    <property type="entry name" value="Winged helix' DNA-binding domain"/>
    <property type="match status" value="1"/>
</dbReference>
<dbReference type="InterPro" id="IPR029016">
    <property type="entry name" value="GAF-like_dom_sf"/>
</dbReference>
<evidence type="ECO:0000256" key="1">
    <source>
        <dbReference type="ARBA" id="ARBA00023015"/>
    </source>
</evidence>
<dbReference type="Pfam" id="PF09339">
    <property type="entry name" value="HTH_IclR"/>
    <property type="match status" value="1"/>
</dbReference>
<gene>
    <name evidence="4" type="ORF">PQ455_17885</name>
</gene>
<evidence type="ECO:0000313" key="4">
    <source>
        <dbReference type="EMBL" id="WCT73451.1"/>
    </source>
</evidence>
<evidence type="ECO:0000313" key="5">
    <source>
        <dbReference type="Proteomes" id="UP001220395"/>
    </source>
</evidence>
<dbReference type="EMBL" id="CP117411">
    <property type="protein sequence ID" value="WCT73451.1"/>
    <property type="molecule type" value="Genomic_DNA"/>
</dbReference>
<dbReference type="SMART" id="SM00346">
    <property type="entry name" value="HTH_ICLR"/>
    <property type="match status" value="1"/>
</dbReference>
<dbReference type="PANTHER" id="PTHR30136:SF35">
    <property type="entry name" value="HTH-TYPE TRANSCRIPTIONAL REGULATOR RV1719"/>
    <property type="match status" value="1"/>
</dbReference>
<dbReference type="Gene3D" id="1.10.10.10">
    <property type="entry name" value="Winged helix-like DNA-binding domain superfamily/Winged helix DNA-binding domain"/>
    <property type="match status" value="1"/>
</dbReference>
<feature type="domain" description="HTH iclR-type" evidence="3">
    <location>
        <begin position="18"/>
        <end position="80"/>
    </location>
</feature>
<dbReference type="Proteomes" id="UP001220395">
    <property type="component" value="Chromosome"/>
</dbReference>
<dbReference type="SUPFAM" id="SSF55781">
    <property type="entry name" value="GAF domain-like"/>
    <property type="match status" value="1"/>
</dbReference>
<organism evidence="4 5">
    <name type="scientific">Sphingomonas naphthae</name>
    <dbReference type="NCBI Taxonomy" id="1813468"/>
    <lineage>
        <taxon>Bacteria</taxon>
        <taxon>Pseudomonadati</taxon>
        <taxon>Pseudomonadota</taxon>
        <taxon>Alphaproteobacteria</taxon>
        <taxon>Sphingomonadales</taxon>
        <taxon>Sphingomonadaceae</taxon>
        <taxon>Sphingomonas</taxon>
    </lineage>
</organism>
<name>A0ABY7TKY7_9SPHN</name>
<keyword evidence="2" id="KW-0804">Transcription</keyword>
<keyword evidence="5" id="KW-1185">Reference proteome</keyword>
<accession>A0ABY7TKY7</accession>
<sequence length="275" mass="29670">MPEKMEEMMAMLRKPAKAKAAQRVIEVLDFFDEQHRQASVMDIARKYNRPQSSTSELLASLVDLGLLYKDAASRSYTLTPRAAIIGSLSQPRLVRDGSLARLVDDLRSQTGHGVVVIGMVGPNAQLFRWKPGVVSQEAVPGSGLAGGAQDRLCSTAAGWLLLSTLPTQRREGLLRRLNAEAADEDKFHHGEMSARIEECGRQGFAIGPAGFGEDASLVTILLPGEPHDRPMAIGFVYRPSDMIDAKALAAVLQRSVQHRMTAASDIGALSIANAA</sequence>
<dbReference type="InterPro" id="IPR036390">
    <property type="entry name" value="WH_DNA-bd_sf"/>
</dbReference>
<dbReference type="InterPro" id="IPR005471">
    <property type="entry name" value="Tscrpt_reg_IclR_N"/>
</dbReference>
<dbReference type="PANTHER" id="PTHR30136">
    <property type="entry name" value="HELIX-TURN-HELIX TRANSCRIPTIONAL REGULATOR, ICLR FAMILY"/>
    <property type="match status" value="1"/>
</dbReference>
<reference evidence="4 5" key="1">
    <citation type="submission" date="2023-02" db="EMBL/GenBank/DDBJ databases">
        <title>Genome sequence of Sphingomonas naphthae.</title>
        <authorList>
            <person name="Kim S."/>
            <person name="Heo J."/>
            <person name="Kwon S.-W."/>
        </authorList>
    </citation>
    <scope>NUCLEOTIDE SEQUENCE [LARGE SCALE GENOMIC DNA]</scope>
    <source>
        <strain evidence="4 5">KACC 18716</strain>
    </source>
</reference>
<dbReference type="RefSeq" id="WP_273687678.1">
    <property type="nucleotide sequence ID" value="NZ_CP117411.1"/>
</dbReference>
<dbReference type="PROSITE" id="PS51077">
    <property type="entry name" value="HTH_ICLR"/>
    <property type="match status" value="1"/>
</dbReference>
<proteinExistence type="predicted"/>